<name>A0A2A2KLG7_9BILA</name>
<dbReference type="EMBL" id="LIAE01008288">
    <property type="protein sequence ID" value="PAV74718.1"/>
    <property type="molecule type" value="Genomic_DNA"/>
</dbReference>
<feature type="signal peptide" evidence="2">
    <location>
        <begin position="1"/>
        <end position="17"/>
    </location>
</feature>
<reference evidence="3 4" key="1">
    <citation type="journal article" date="2017" name="Curr. Biol.">
        <title>Genome architecture and evolution of a unichromosomal asexual nematode.</title>
        <authorList>
            <person name="Fradin H."/>
            <person name="Zegar C."/>
            <person name="Gutwein M."/>
            <person name="Lucas J."/>
            <person name="Kovtun M."/>
            <person name="Corcoran D."/>
            <person name="Baugh L.R."/>
            <person name="Kiontke K."/>
            <person name="Gunsalus K."/>
            <person name="Fitch D.H."/>
            <person name="Piano F."/>
        </authorList>
    </citation>
    <scope>NUCLEOTIDE SEQUENCE [LARGE SCALE GENOMIC DNA]</scope>
    <source>
        <strain evidence="3">PF1309</strain>
    </source>
</reference>
<sequence>MNFAMVALFGLCQLTFASPPGSAMASKTAPKTVALDPPGIDVPSEQIDDPSSPSAMGPPPPVLEGSMTATDGPIPPPPVDTYTTTLSPMTPIATNFGDSSQFGQSSPSILDGSSLPSYQPKPVSSYGPPPTGSGSESYGSSGVGFNSGSGMGGGFQSSNLGYGQHNSYSSHSSSYSSGMGGNYGSQPFYGMGQQQPSYGGYQNFHGDPQLPVLVFPTGSSPPGIPVGPIGFGGCFGSAITAPKTESSEESIDSVQNIGTNILHPISSETRTGSKAKPWVWTKTESRSELSSMSMKSIWAKSSSEMSVSMMMMMPHWSAIIIII</sequence>
<feature type="chain" id="PRO_5012539253" evidence="2">
    <location>
        <begin position="18"/>
        <end position="323"/>
    </location>
</feature>
<evidence type="ECO:0000313" key="4">
    <source>
        <dbReference type="Proteomes" id="UP000218231"/>
    </source>
</evidence>
<evidence type="ECO:0000256" key="2">
    <source>
        <dbReference type="SAM" id="SignalP"/>
    </source>
</evidence>
<evidence type="ECO:0000313" key="3">
    <source>
        <dbReference type="EMBL" id="PAV74718.1"/>
    </source>
</evidence>
<feature type="region of interest" description="Disordered" evidence="1">
    <location>
        <begin position="20"/>
        <end position="141"/>
    </location>
</feature>
<accession>A0A2A2KLG7</accession>
<proteinExistence type="predicted"/>
<feature type="compositionally biased region" description="Polar residues" evidence="1">
    <location>
        <begin position="81"/>
        <end position="108"/>
    </location>
</feature>
<dbReference type="AlphaFoldDB" id="A0A2A2KLG7"/>
<comment type="caution">
    <text evidence="3">The sequence shown here is derived from an EMBL/GenBank/DDBJ whole genome shotgun (WGS) entry which is preliminary data.</text>
</comment>
<protein>
    <submittedName>
        <fullName evidence="3">Uncharacterized protein</fullName>
    </submittedName>
</protein>
<organism evidence="3 4">
    <name type="scientific">Diploscapter pachys</name>
    <dbReference type="NCBI Taxonomy" id="2018661"/>
    <lineage>
        <taxon>Eukaryota</taxon>
        <taxon>Metazoa</taxon>
        <taxon>Ecdysozoa</taxon>
        <taxon>Nematoda</taxon>
        <taxon>Chromadorea</taxon>
        <taxon>Rhabditida</taxon>
        <taxon>Rhabditina</taxon>
        <taxon>Rhabditomorpha</taxon>
        <taxon>Rhabditoidea</taxon>
        <taxon>Rhabditidae</taxon>
        <taxon>Diploscapter</taxon>
    </lineage>
</organism>
<gene>
    <name evidence="3" type="ORF">WR25_15332</name>
</gene>
<feature type="compositionally biased region" description="Low complexity" evidence="1">
    <location>
        <begin position="122"/>
        <end position="140"/>
    </location>
</feature>
<keyword evidence="2" id="KW-0732">Signal</keyword>
<keyword evidence="4" id="KW-1185">Reference proteome</keyword>
<dbReference type="Proteomes" id="UP000218231">
    <property type="component" value="Unassembled WGS sequence"/>
</dbReference>
<evidence type="ECO:0000256" key="1">
    <source>
        <dbReference type="SAM" id="MobiDB-lite"/>
    </source>
</evidence>